<name>A0A9P6C5J4_9AGAR</name>
<evidence type="ECO:0000313" key="2">
    <source>
        <dbReference type="EMBL" id="KAF9449288.1"/>
    </source>
</evidence>
<accession>A0A9P6C5J4</accession>
<comment type="caution">
    <text evidence="2">The sequence shown here is derived from an EMBL/GenBank/DDBJ whole genome shotgun (WGS) entry which is preliminary data.</text>
</comment>
<organism evidence="2 3">
    <name type="scientific">Macrolepiota fuliginosa MF-IS2</name>
    <dbReference type="NCBI Taxonomy" id="1400762"/>
    <lineage>
        <taxon>Eukaryota</taxon>
        <taxon>Fungi</taxon>
        <taxon>Dikarya</taxon>
        <taxon>Basidiomycota</taxon>
        <taxon>Agaricomycotina</taxon>
        <taxon>Agaricomycetes</taxon>
        <taxon>Agaricomycetidae</taxon>
        <taxon>Agaricales</taxon>
        <taxon>Agaricineae</taxon>
        <taxon>Agaricaceae</taxon>
        <taxon>Macrolepiota</taxon>
    </lineage>
</organism>
<evidence type="ECO:0000256" key="1">
    <source>
        <dbReference type="SAM" id="MobiDB-lite"/>
    </source>
</evidence>
<dbReference type="EMBL" id="MU151135">
    <property type="protein sequence ID" value="KAF9449288.1"/>
    <property type="molecule type" value="Genomic_DNA"/>
</dbReference>
<dbReference type="Proteomes" id="UP000807342">
    <property type="component" value="Unassembled WGS sequence"/>
</dbReference>
<evidence type="ECO:0000313" key="3">
    <source>
        <dbReference type="Proteomes" id="UP000807342"/>
    </source>
</evidence>
<protein>
    <submittedName>
        <fullName evidence="2">Uncharacterized protein</fullName>
    </submittedName>
</protein>
<dbReference type="AlphaFoldDB" id="A0A9P6C5J4"/>
<feature type="region of interest" description="Disordered" evidence="1">
    <location>
        <begin position="1"/>
        <end position="46"/>
    </location>
</feature>
<proteinExistence type="predicted"/>
<reference evidence="2" key="1">
    <citation type="submission" date="2020-11" db="EMBL/GenBank/DDBJ databases">
        <authorList>
            <consortium name="DOE Joint Genome Institute"/>
            <person name="Ahrendt S."/>
            <person name="Riley R."/>
            <person name="Andreopoulos W."/>
            <person name="Labutti K."/>
            <person name="Pangilinan J."/>
            <person name="Ruiz-Duenas F.J."/>
            <person name="Barrasa J.M."/>
            <person name="Sanchez-Garcia M."/>
            <person name="Camarero S."/>
            <person name="Miyauchi S."/>
            <person name="Serrano A."/>
            <person name="Linde D."/>
            <person name="Babiker R."/>
            <person name="Drula E."/>
            <person name="Ayuso-Fernandez I."/>
            <person name="Pacheco R."/>
            <person name="Padilla G."/>
            <person name="Ferreira P."/>
            <person name="Barriuso J."/>
            <person name="Kellner H."/>
            <person name="Castanera R."/>
            <person name="Alfaro M."/>
            <person name="Ramirez L."/>
            <person name="Pisabarro A.G."/>
            <person name="Kuo A."/>
            <person name="Tritt A."/>
            <person name="Lipzen A."/>
            <person name="He G."/>
            <person name="Yan M."/>
            <person name="Ng V."/>
            <person name="Cullen D."/>
            <person name="Martin F."/>
            <person name="Rosso M.-N."/>
            <person name="Henrissat B."/>
            <person name="Hibbett D."/>
            <person name="Martinez A.T."/>
            <person name="Grigoriev I.V."/>
        </authorList>
    </citation>
    <scope>NUCLEOTIDE SEQUENCE</scope>
    <source>
        <strain evidence="2">MF-IS2</strain>
    </source>
</reference>
<sequence>MRVKPSKPRGCQNAEYKRTKQGVRKNFWGKGREGGSFENQGPTKKRAQVMIEKKGRNEARDALGRRDIEASDLLQLSSKLQASEGQTELAAFMRMTPPVLWSTEQLGFDSSYRCRVLCVGHRITGSRTLIKQVVPDEWLGGKKHFFGWVDGSHRCVTELKPSLSVLDLLISGVESSFTCSCTLSPVYHCFSGTFDQKADSLRTCHMLPFLSSPAGAAERPGKGEAVVLLFIGCWLQDEWKMHRANNDAYRRSEGGSADAAKELSEGWSCLLSRLAGCLPMAFFSLLVLEFFWDASGAWIWGLVLGSRARGHGGDEKDKWDGGEVMASSVFTTWVLFWFNLGSLTVPTPYGHPSRRDQGVRYRLAIFI</sequence>
<gene>
    <name evidence="2" type="ORF">P691DRAFT_791304</name>
</gene>
<keyword evidence="3" id="KW-1185">Reference proteome</keyword>